<keyword evidence="2" id="KW-1185">Reference proteome</keyword>
<dbReference type="GO" id="GO:0003677">
    <property type="term" value="F:DNA binding"/>
    <property type="evidence" value="ECO:0007669"/>
    <property type="project" value="InterPro"/>
</dbReference>
<accession>A0A975R9B0</accession>
<dbReference type="SUPFAM" id="SSF50118">
    <property type="entry name" value="Cell growth inhibitor/plasmid maintenance toxic component"/>
    <property type="match status" value="1"/>
</dbReference>
<evidence type="ECO:0000313" key="2">
    <source>
        <dbReference type="Proteomes" id="UP000676649"/>
    </source>
</evidence>
<protein>
    <submittedName>
        <fullName evidence="1">Type II toxin-antitoxin system PemK/MazF family toxin</fullName>
    </submittedName>
</protein>
<sequence length="140" mass="15505">MGKHWWPAPEVGEIVWCHFPENKGIEPGPKPRPALVITVYDDKDHHFSVRVIYGTSQKTDQLRSGEFLISKSDVSAYKAAGLSYSTKFNFNSAVNLPYCSDWFGVPPGAPNGQTPKLGVLHSNLMRRVTAAYDATQEPGE</sequence>
<dbReference type="InterPro" id="IPR011067">
    <property type="entry name" value="Plasmid_toxin/cell-grow_inhib"/>
</dbReference>
<dbReference type="Gene3D" id="2.30.30.110">
    <property type="match status" value="1"/>
</dbReference>
<evidence type="ECO:0000313" key="1">
    <source>
        <dbReference type="EMBL" id="QWF70892.1"/>
    </source>
</evidence>
<dbReference type="KEGG" id="mpad:KEF85_16555"/>
<reference evidence="1" key="1">
    <citation type="submission" date="2021-04" db="EMBL/GenBank/DDBJ databases">
        <title>Draft genome sequence data of methanotrophic Methylovulum sp. strain S1L and Methylomonas sp. strain S2AM isolated from boreal lake water columns.</title>
        <authorList>
            <person name="Rissanen A.J."/>
            <person name="Mangayil R."/>
            <person name="Svenning M.M."/>
            <person name="Khanongnuch R."/>
        </authorList>
    </citation>
    <scope>NUCLEOTIDE SEQUENCE</scope>
    <source>
        <strain evidence="1">S2AM</strain>
    </source>
</reference>
<dbReference type="InterPro" id="IPR003477">
    <property type="entry name" value="PemK-like"/>
</dbReference>
<gene>
    <name evidence="1" type="ORF">KEF85_16555</name>
</gene>
<organism evidence="1 2">
    <name type="scientific">Methylomonas paludis</name>
    <dbReference type="NCBI Taxonomy" id="1173101"/>
    <lineage>
        <taxon>Bacteria</taxon>
        <taxon>Pseudomonadati</taxon>
        <taxon>Pseudomonadota</taxon>
        <taxon>Gammaproteobacteria</taxon>
        <taxon>Methylococcales</taxon>
        <taxon>Methylococcaceae</taxon>
        <taxon>Methylomonas</taxon>
    </lineage>
</organism>
<dbReference type="Pfam" id="PF02452">
    <property type="entry name" value="PemK_toxin"/>
    <property type="match status" value="1"/>
</dbReference>
<dbReference type="AlphaFoldDB" id="A0A975R9B0"/>
<dbReference type="Proteomes" id="UP000676649">
    <property type="component" value="Chromosome"/>
</dbReference>
<dbReference type="EMBL" id="CP073754">
    <property type="protein sequence ID" value="QWF70892.1"/>
    <property type="molecule type" value="Genomic_DNA"/>
</dbReference>
<proteinExistence type="predicted"/>
<dbReference type="RefSeq" id="WP_215582385.1">
    <property type="nucleotide sequence ID" value="NZ_CP073754.1"/>
</dbReference>
<name>A0A975R9B0_9GAMM</name>